<organism evidence="2 3">
    <name type="scientific">Zingiber officinale</name>
    <name type="common">Ginger</name>
    <name type="synonym">Amomum zingiber</name>
    <dbReference type="NCBI Taxonomy" id="94328"/>
    <lineage>
        <taxon>Eukaryota</taxon>
        <taxon>Viridiplantae</taxon>
        <taxon>Streptophyta</taxon>
        <taxon>Embryophyta</taxon>
        <taxon>Tracheophyta</taxon>
        <taxon>Spermatophyta</taxon>
        <taxon>Magnoliopsida</taxon>
        <taxon>Liliopsida</taxon>
        <taxon>Zingiberales</taxon>
        <taxon>Zingiberaceae</taxon>
        <taxon>Zingiber</taxon>
    </lineage>
</organism>
<dbReference type="AlphaFoldDB" id="A0A8J5HZB0"/>
<sequence length="624" mass="71317">MKETIRTDRGSSSRSQKEEETKDENRFFATKKTAQQQTVPALRSCKRRRHLDQCSSKPLLYQHRQILSRLLDCLTNAHQWKEASGVLSLLLKATPEGSSLLEDRRNFLVAMEIQRRFYGAESHYQTKIKKIYDIWMSKLQWMKEHPKKRNSVLFELAVFSISQGNFEEALCNTKIILQDPEFTKEPTVNLFHGLILYEMWYSGLPEDMKIKGCDVHIPSQISDTTIANSNEEPDAFVSSNEHNAINVEDGNCSSIVASESSICVEKNILDFKETAKQKNSGALHATELSSRSDLNDMDMHYMISKKNTNLGFCVLSKNVFDMKLSILDFCCQCFKTNCEMIDYLERVIHSYRGLANEQYNDAVKHLRLALHSTPPCSAALLPLVQLHLLGDRVEEALKELDSCCQNSNVSEPFRLKARILECFQSNQVATICTCYEAVLRRDSTCNQSLQRLIKMHRIGNYGTIPLFDMIVLNLDSTDGDSSTWEEFAVCFLKILTSSARDFEDHISITGKRVSTALVSDKIPRVYTDEGHWETRCRWWRTRHFSKNAVLKDIQQGDKKLLASKAACASHMYGPHFDYIEAVYPSLSNTEDASLLSFLQPHLKNSTRLEEILGVDASLFSFLQE</sequence>
<evidence type="ECO:0000256" key="1">
    <source>
        <dbReference type="SAM" id="MobiDB-lite"/>
    </source>
</evidence>
<feature type="compositionally biased region" description="Basic and acidic residues" evidence="1">
    <location>
        <begin position="1"/>
        <end position="26"/>
    </location>
</feature>
<feature type="region of interest" description="Disordered" evidence="1">
    <location>
        <begin position="1"/>
        <end position="27"/>
    </location>
</feature>
<dbReference type="SUPFAM" id="SSF48452">
    <property type="entry name" value="TPR-like"/>
    <property type="match status" value="1"/>
</dbReference>
<reference evidence="2 3" key="1">
    <citation type="submission" date="2020-08" db="EMBL/GenBank/DDBJ databases">
        <title>Plant Genome Project.</title>
        <authorList>
            <person name="Zhang R.-G."/>
        </authorList>
    </citation>
    <scope>NUCLEOTIDE SEQUENCE [LARGE SCALE GENOMIC DNA]</scope>
    <source>
        <tissue evidence="2">Rhizome</tissue>
    </source>
</reference>
<dbReference type="GO" id="GO:0006360">
    <property type="term" value="P:transcription by RNA polymerase I"/>
    <property type="evidence" value="ECO:0007669"/>
    <property type="project" value="InterPro"/>
</dbReference>
<keyword evidence="3" id="KW-1185">Reference proteome</keyword>
<dbReference type="PANTHER" id="PTHR36720:SF1">
    <property type="entry name" value="TAF RNA POLYMERASE I SUBUNIT A"/>
    <property type="match status" value="1"/>
</dbReference>
<dbReference type="Pfam" id="PF14929">
    <property type="entry name" value="TAF1_subA"/>
    <property type="match status" value="1"/>
</dbReference>
<proteinExistence type="predicted"/>
<dbReference type="InterPro" id="IPR011990">
    <property type="entry name" value="TPR-like_helical_dom_sf"/>
</dbReference>
<evidence type="ECO:0000313" key="2">
    <source>
        <dbReference type="EMBL" id="KAG6528067.1"/>
    </source>
</evidence>
<dbReference type="InterPro" id="IPR039495">
    <property type="entry name" value="TAF1A"/>
</dbReference>
<comment type="caution">
    <text evidence="2">The sequence shown here is derived from an EMBL/GenBank/DDBJ whole genome shotgun (WGS) entry which is preliminary data.</text>
</comment>
<dbReference type="Proteomes" id="UP000734854">
    <property type="component" value="Unassembled WGS sequence"/>
</dbReference>
<dbReference type="EMBL" id="JACMSC010000003">
    <property type="protein sequence ID" value="KAG6528067.1"/>
    <property type="molecule type" value="Genomic_DNA"/>
</dbReference>
<protein>
    <submittedName>
        <fullName evidence="2">Uncharacterized protein</fullName>
    </submittedName>
</protein>
<evidence type="ECO:0000313" key="3">
    <source>
        <dbReference type="Proteomes" id="UP000734854"/>
    </source>
</evidence>
<name>A0A8J5HZB0_ZINOF</name>
<gene>
    <name evidence="2" type="ORF">ZIOFF_010215</name>
</gene>
<accession>A0A8J5HZB0</accession>
<dbReference type="GO" id="GO:0000120">
    <property type="term" value="C:RNA polymerase I transcription regulator complex"/>
    <property type="evidence" value="ECO:0007669"/>
    <property type="project" value="InterPro"/>
</dbReference>
<dbReference type="PANTHER" id="PTHR36720">
    <property type="entry name" value="TAF RNA POLYMERASE I SUBUNIT A"/>
    <property type="match status" value="1"/>
</dbReference>